<organism evidence="1 3">
    <name type="scientific">Athelia psychrophila</name>
    <dbReference type="NCBI Taxonomy" id="1759441"/>
    <lineage>
        <taxon>Eukaryota</taxon>
        <taxon>Fungi</taxon>
        <taxon>Dikarya</taxon>
        <taxon>Basidiomycota</taxon>
        <taxon>Agaricomycotina</taxon>
        <taxon>Agaricomycetes</taxon>
        <taxon>Agaricomycetidae</taxon>
        <taxon>Atheliales</taxon>
        <taxon>Atheliaceae</taxon>
        <taxon>Athelia</taxon>
    </lineage>
</organism>
<protein>
    <submittedName>
        <fullName evidence="1">Uncharacterized protein</fullName>
    </submittedName>
</protein>
<gene>
    <name evidence="1" type="ORF">FIBSPDRAFT_849187</name>
    <name evidence="2" type="ORF">FIBSPDRAFT_849189</name>
</gene>
<evidence type="ECO:0000313" key="3">
    <source>
        <dbReference type="Proteomes" id="UP000076532"/>
    </source>
</evidence>
<evidence type="ECO:0000313" key="1">
    <source>
        <dbReference type="EMBL" id="KZP31702.1"/>
    </source>
</evidence>
<dbReference type="OrthoDB" id="539213at2759"/>
<reference evidence="1 3" key="1">
    <citation type="journal article" date="2016" name="Mol. Biol. Evol.">
        <title>Comparative Genomics of Early-Diverging Mushroom-Forming Fungi Provides Insights into the Origins of Lignocellulose Decay Capabilities.</title>
        <authorList>
            <person name="Nagy L.G."/>
            <person name="Riley R."/>
            <person name="Tritt A."/>
            <person name="Adam C."/>
            <person name="Daum C."/>
            <person name="Floudas D."/>
            <person name="Sun H."/>
            <person name="Yadav J.S."/>
            <person name="Pangilinan J."/>
            <person name="Larsson K.H."/>
            <person name="Matsuura K."/>
            <person name="Barry K."/>
            <person name="Labutti K."/>
            <person name="Kuo R."/>
            <person name="Ohm R.A."/>
            <person name="Bhattacharya S.S."/>
            <person name="Shirouzu T."/>
            <person name="Yoshinaga Y."/>
            <person name="Martin F.M."/>
            <person name="Grigoriev I.V."/>
            <person name="Hibbett D.S."/>
        </authorList>
    </citation>
    <scope>NUCLEOTIDE SEQUENCE [LARGE SCALE GENOMIC DNA]</scope>
    <source>
        <strain evidence="1 3">CBS 109695</strain>
    </source>
</reference>
<dbReference type="EMBL" id="KV417488">
    <property type="protein sequence ID" value="KZP31702.1"/>
    <property type="molecule type" value="Genomic_DNA"/>
</dbReference>
<name>A0A166UHS2_9AGAM</name>
<dbReference type="EMBL" id="KV417488">
    <property type="protein sequence ID" value="KZP31706.1"/>
    <property type="molecule type" value="Genomic_DNA"/>
</dbReference>
<keyword evidence="3" id="KW-1185">Reference proteome</keyword>
<proteinExistence type="predicted"/>
<dbReference type="AlphaFoldDB" id="A0A166UHS2"/>
<accession>A0A166UHS2</accession>
<evidence type="ECO:0000313" key="2">
    <source>
        <dbReference type="EMBL" id="KZP31706.1"/>
    </source>
</evidence>
<sequence length="79" mass="8664">MTGCLCRCLFGPLAPPLGDSGPAKPRTVIAHPLPFLEQLYSTANFAQLDVNAYDGYALTKAVYANFIPLIRFFFTIARP</sequence>
<dbReference type="Proteomes" id="UP000076532">
    <property type="component" value="Unassembled WGS sequence"/>
</dbReference>